<dbReference type="InterPro" id="IPR013587">
    <property type="entry name" value="Nitrate/nitrite_sensing"/>
</dbReference>
<comment type="caution">
    <text evidence="8">The sequence shown here is derived from an EMBL/GenBank/DDBJ whole genome shotgun (WGS) entry which is preliminary data.</text>
</comment>
<evidence type="ECO:0000256" key="5">
    <source>
        <dbReference type="ARBA" id="ARBA00022777"/>
    </source>
</evidence>
<dbReference type="RefSeq" id="WP_139579225.1">
    <property type="nucleotide sequence ID" value="NZ_VDMA02000023.1"/>
</dbReference>
<evidence type="ECO:0000256" key="2">
    <source>
        <dbReference type="ARBA" id="ARBA00012438"/>
    </source>
</evidence>
<dbReference type="PANTHER" id="PTHR45436:SF5">
    <property type="entry name" value="SENSOR HISTIDINE KINASE TRCS"/>
    <property type="match status" value="1"/>
</dbReference>
<gene>
    <name evidence="8" type="ORF">FH610_033375</name>
</gene>
<evidence type="ECO:0000256" key="4">
    <source>
        <dbReference type="ARBA" id="ARBA00022679"/>
    </source>
</evidence>
<dbReference type="InterPro" id="IPR036890">
    <property type="entry name" value="HATPase_C_sf"/>
</dbReference>
<feature type="domain" description="Histidine kinase/HSP90-like ATPase" evidence="7">
    <location>
        <begin position="516"/>
        <end position="626"/>
    </location>
</feature>
<dbReference type="GO" id="GO:0005886">
    <property type="term" value="C:plasma membrane"/>
    <property type="evidence" value="ECO:0007669"/>
    <property type="project" value="TreeGrafter"/>
</dbReference>
<evidence type="ECO:0000313" key="8">
    <source>
        <dbReference type="EMBL" id="KAB8180189.1"/>
    </source>
</evidence>
<dbReference type="SMART" id="SM00387">
    <property type="entry name" value="HATPase_c"/>
    <property type="match status" value="1"/>
</dbReference>
<name>A0A5N6BJV8_9ACTN</name>
<dbReference type="InterPro" id="IPR050428">
    <property type="entry name" value="TCS_sensor_his_kinase"/>
</dbReference>
<evidence type="ECO:0000256" key="6">
    <source>
        <dbReference type="SAM" id="MobiDB-lite"/>
    </source>
</evidence>
<protein>
    <recommendedName>
        <fullName evidence="2">histidine kinase</fullName>
        <ecNumber evidence="2">2.7.13.3</ecNumber>
    </recommendedName>
</protein>
<dbReference type="EC" id="2.7.13.3" evidence="2"/>
<dbReference type="Pfam" id="PF02518">
    <property type="entry name" value="HATPase_c"/>
    <property type="match status" value="1"/>
</dbReference>
<organism evidence="8 9">
    <name type="scientific">Microbispora catharanthi</name>
    <dbReference type="NCBI Taxonomy" id="1712871"/>
    <lineage>
        <taxon>Bacteria</taxon>
        <taxon>Bacillati</taxon>
        <taxon>Actinomycetota</taxon>
        <taxon>Actinomycetes</taxon>
        <taxon>Streptosporangiales</taxon>
        <taxon>Streptosporangiaceae</taxon>
        <taxon>Microbispora</taxon>
    </lineage>
</organism>
<feature type="region of interest" description="Disordered" evidence="6">
    <location>
        <begin position="648"/>
        <end position="669"/>
    </location>
</feature>
<proteinExistence type="predicted"/>
<dbReference type="Proteomes" id="UP000313066">
    <property type="component" value="Unassembled WGS sequence"/>
</dbReference>
<comment type="catalytic activity">
    <reaction evidence="1">
        <text>ATP + protein L-histidine = ADP + protein N-phospho-L-histidine.</text>
        <dbReference type="EC" id="2.7.13.3"/>
    </reaction>
</comment>
<dbReference type="Gene3D" id="3.30.565.10">
    <property type="entry name" value="Histidine kinase-like ATPase, C-terminal domain"/>
    <property type="match status" value="1"/>
</dbReference>
<dbReference type="SUPFAM" id="SSF55874">
    <property type="entry name" value="ATPase domain of HSP90 chaperone/DNA topoisomerase II/histidine kinase"/>
    <property type="match status" value="1"/>
</dbReference>
<dbReference type="GO" id="GO:0004673">
    <property type="term" value="F:protein histidine kinase activity"/>
    <property type="evidence" value="ECO:0007669"/>
    <property type="project" value="UniProtKB-EC"/>
</dbReference>
<dbReference type="Pfam" id="PF08376">
    <property type="entry name" value="NIT"/>
    <property type="match status" value="1"/>
</dbReference>
<keyword evidence="5" id="KW-0418">Kinase</keyword>
<evidence type="ECO:0000256" key="3">
    <source>
        <dbReference type="ARBA" id="ARBA00022553"/>
    </source>
</evidence>
<keyword evidence="9" id="KW-1185">Reference proteome</keyword>
<evidence type="ECO:0000313" key="9">
    <source>
        <dbReference type="Proteomes" id="UP000313066"/>
    </source>
</evidence>
<evidence type="ECO:0000259" key="7">
    <source>
        <dbReference type="SMART" id="SM00387"/>
    </source>
</evidence>
<reference evidence="8 9" key="1">
    <citation type="submission" date="2019-10" db="EMBL/GenBank/DDBJ databases">
        <title>Nonomuraea sp. nov., isolated from Phyllanthus amarus.</title>
        <authorList>
            <person name="Klykleung N."/>
            <person name="Tanasupawat S."/>
        </authorList>
    </citation>
    <scope>NUCLEOTIDE SEQUENCE [LARGE SCALE GENOMIC DNA]</scope>
    <source>
        <strain evidence="8 9">CR1-09</strain>
    </source>
</reference>
<dbReference type="PANTHER" id="PTHR45436">
    <property type="entry name" value="SENSOR HISTIDINE KINASE YKOH"/>
    <property type="match status" value="1"/>
</dbReference>
<dbReference type="EMBL" id="VDMA02000023">
    <property type="protein sequence ID" value="KAB8180189.1"/>
    <property type="molecule type" value="Genomic_DNA"/>
</dbReference>
<dbReference type="AlphaFoldDB" id="A0A5N6BJV8"/>
<accession>A0A5N6BJV8</accession>
<keyword evidence="4" id="KW-0808">Transferase</keyword>
<dbReference type="GO" id="GO:0000160">
    <property type="term" value="P:phosphorelay signal transduction system"/>
    <property type="evidence" value="ECO:0007669"/>
    <property type="project" value="TreeGrafter"/>
</dbReference>
<evidence type="ECO:0000256" key="1">
    <source>
        <dbReference type="ARBA" id="ARBA00000085"/>
    </source>
</evidence>
<sequence>MSPRRRDRPIRSRLIGLLLVPLFSLIVLWAITAGVTIGESLSLRTYNTLWSTLRRPADSLIVDLQAERLTTARYLGSHRTAGRDAMVLQRQRTDSARDKLRTLALSDSSRSATTPAMRTQVDEMLAGLSRVDEIRAEVDEGVSERLRAIETYNLVSDSIYRMHYSLALIDDIPIYQQSRVVISLGYAKELLTREQALEAAAGASGLTDEERKLFTQLVGNRRFLIDQALPELDAGLRQLHVNLITTPLYQRLRLQEEQIIEAPRLSTRTQRVWQSTSDDLAESFQKAQTEAAALLAERAAPIADSILRRAVLAGGFGLLAVIASILISLRVGGRLARELADLRQAALDLANKRLPGVLVKLKRGDDVDLATEAPPLQTAGGTAEIQDVGRAFSTVQETAVEAAIGQARLQRGVSQVFLNLARRSQTLLHRQRTQLHGMQRHTTDPDMLEELFRLDHLTTRMRRHAEGLIILSGNAPGRAWRKPVPMYDVVRGAAAEVEDYARVNVPPMEDHGLDGAAVADVIHLIAELIENATIFSPPHTTVSVRGELVGMGFAVEIEDRGLGMTKERLAELNERLANPPEFDIADTDRMGLFVVARLAARRDIRVTLRPSPYGGTTAIVLIPSVLMVGPNDPDLARLAAGEVTPEDIILTSLPRGPQENENTGEEDRK</sequence>
<dbReference type="InterPro" id="IPR003594">
    <property type="entry name" value="HATPase_dom"/>
</dbReference>
<keyword evidence="3" id="KW-0597">Phosphoprotein</keyword>